<dbReference type="Proteomes" id="UP000295163">
    <property type="component" value="Unassembled WGS sequence"/>
</dbReference>
<dbReference type="RefSeq" id="WP_133410008.1">
    <property type="nucleotide sequence ID" value="NZ_SMZT01000003.1"/>
</dbReference>
<protein>
    <recommendedName>
        <fullName evidence="4">Lipoprotein</fullName>
    </recommendedName>
</protein>
<comment type="caution">
    <text evidence="2">The sequence shown here is derived from an EMBL/GenBank/DDBJ whole genome shotgun (WGS) entry which is preliminary data.</text>
</comment>
<dbReference type="PROSITE" id="PS51257">
    <property type="entry name" value="PROKAR_LIPOPROTEIN"/>
    <property type="match status" value="1"/>
</dbReference>
<evidence type="ECO:0000256" key="1">
    <source>
        <dbReference type="SAM" id="MobiDB-lite"/>
    </source>
</evidence>
<reference evidence="2 3" key="1">
    <citation type="submission" date="2019-03" db="EMBL/GenBank/DDBJ databases">
        <title>Genome Sequencing and Assembly of Various Microbes Isolated from Partially Reclaimed Soil and Acid Mine Drainage (AMD) Site.</title>
        <authorList>
            <person name="Steinbock B."/>
            <person name="Bechtold R."/>
            <person name="Sevigny J.L."/>
            <person name="Thomas D."/>
            <person name="Cuthill L.R."/>
            <person name="Aveiro Johannsen E.J."/>
            <person name="Thomas K."/>
            <person name="Ghosh A."/>
        </authorList>
    </citation>
    <scope>NUCLEOTIDE SEQUENCE [LARGE SCALE GENOMIC DNA]</scope>
    <source>
        <strain evidence="2 3">S-A3</strain>
    </source>
</reference>
<sequence>MHPRTATERRAAPGTAVAALVVAVLCGCGSPGAPGPPTGSPTAAAPPASSAASTAPATDVTWGAYPDRREACAAVADDLLVLALLPAGLSAGPTVAEVQDVEDEVESVRGAAPPALAADYARVQLLVDSYGEDLAEDPSARFDGQALDEALVPVRDWLEGTCRDGDRA</sequence>
<organism evidence="2 3">
    <name type="scientific">Kocuria rosea</name>
    <name type="common">Deinococcus erythromyxa</name>
    <name type="synonym">Micrococcus rubens</name>
    <dbReference type="NCBI Taxonomy" id="1275"/>
    <lineage>
        <taxon>Bacteria</taxon>
        <taxon>Bacillati</taxon>
        <taxon>Actinomycetota</taxon>
        <taxon>Actinomycetes</taxon>
        <taxon>Micrococcales</taxon>
        <taxon>Micrococcaceae</taxon>
        <taxon>Kocuria</taxon>
    </lineage>
</organism>
<feature type="region of interest" description="Disordered" evidence="1">
    <location>
        <begin position="32"/>
        <end position="56"/>
    </location>
</feature>
<dbReference type="EMBL" id="SMZT01000003">
    <property type="protein sequence ID" value="TDL42696.1"/>
    <property type="molecule type" value="Genomic_DNA"/>
</dbReference>
<evidence type="ECO:0000313" key="2">
    <source>
        <dbReference type="EMBL" id="TDL42696.1"/>
    </source>
</evidence>
<accession>A0A4R5YH58</accession>
<evidence type="ECO:0008006" key="4">
    <source>
        <dbReference type="Google" id="ProtNLM"/>
    </source>
</evidence>
<dbReference type="GeneID" id="64347271"/>
<name>A0A4R5YH58_KOCRO</name>
<evidence type="ECO:0000313" key="3">
    <source>
        <dbReference type="Proteomes" id="UP000295163"/>
    </source>
</evidence>
<dbReference type="AlphaFoldDB" id="A0A4R5YH58"/>
<feature type="compositionally biased region" description="Low complexity" evidence="1">
    <location>
        <begin position="40"/>
        <end position="56"/>
    </location>
</feature>
<proteinExistence type="predicted"/>
<gene>
    <name evidence="2" type="ORF">E2R59_07575</name>
</gene>